<protein>
    <submittedName>
        <fullName evidence="1">Uncharacterized protein</fullName>
    </submittedName>
</protein>
<gene>
    <name evidence="1" type="ORF">B4U45_28385</name>
</gene>
<dbReference type="EMBL" id="MWQA01000007">
    <property type="protein sequence ID" value="ORB98848.1"/>
    <property type="molecule type" value="Genomic_DNA"/>
</dbReference>
<dbReference type="Proteomes" id="UP000192335">
    <property type="component" value="Unassembled WGS sequence"/>
</dbReference>
<reference evidence="1 2" key="1">
    <citation type="submission" date="2017-02" db="EMBL/GenBank/DDBJ databases">
        <title>Mycobacterium kansasii genomes.</title>
        <authorList>
            <person name="Borowka P."/>
            <person name="Strapagiel D."/>
            <person name="Marciniak B."/>
            <person name="Lach J."/>
            <person name="Bakula Z."/>
            <person name="Van Ingen J."/>
            <person name="Safianowska A."/>
            <person name="Brzostek A."/>
            <person name="Dziadek J."/>
            <person name="Jagielski T."/>
        </authorList>
    </citation>
    <scope>NUCLEOTIDE SEQUENCE [LARGE SCALE GENOMIC DNA]</scope>
    <source>
        <strain evidence="1 2">12MK</strain>
    </source>
</reference>
<evidence type="ECO:0000313" key="2">
    <source>
        <dbReference type="Proteomes" id="UP000192335"/>
    </source>
</evidence>
<accession>A0A8E2IMN3</accession>
<name>A0A8E2IMN3_9MYCO</name>
<organism evidence="1 2">
    <name type="scientific">Mycobacterium persicum</name>
    <dbReference type="NCBI Taxonomy" id="1487726"/>
    <lineage>
        <taxon>Bacteria</taxon>
        <taxon>Bacillati</taxon>
        <taxon>Actinomycetota</taxon>
        <taxon>Actinomycetes</taxon>
        <taxon>Mycobacteriales</taxon>
        <taxon>Mycobacteriaceae</taxon>
        <taxon>Mycobacterium</taxon>
    </lineage>
</organism>
<evidence type="ECO:0000313" key="1">
    <source>
        <dbReference type="EMBL" id="ORB98848.1"/>
    </source>
</evidence>
<comment type="caution">
    <text evidence="1">The sequence shown here is derived from an EMBL/GenBank/DDBJ whole genome shotgun (WGS) entry which is preliminary data.</text>
</comment>
<proteinExistence type="predicted"/>
<dbReference type="AlphaFoldDB" id="A0A8E2IMN3"/>
<sequence>MSVAAIAFAVGRRCIVGLRREVQLCSGKAVAAPAAVAAGAEQGGAITAITASPGVAGVDGRRARPTLTTVAAAADH</sequence>